<feature type="region of interest" description="Disordered" evidence="1">
    <location>
        <begin position="1"/>
        <end position="275"/>
    </location>
</feature>
<evidence type="ECO:0000313" key="2">
    <source>
        <dbReference type="EMBL" id="KZP23311.1"/>
    </source>
</evidence>
<feature type="compositionally biased region" description="Polar residues" evidence="1">
    <location>
        <begin position="189"/>
        <end position="210"/>
    </location>
</feature>
<keyword evidence="3" id="KW-1185">Reference proteome</keyword>
<sequence length="414" mass="44248">MQYSEEPNLDSALYLVPNPHGPGKTVVRRPHPPPTTAPLDDDFDAATIEDSTVYQGRPPGGQSTAALTQVNPTTVERRETYHADPKEYVTAKQGPTTGKLSSLELGLPPVQTPASIKSGADDEGTVQARPRNGASQNDGRRDSKISNAKKGAPDEGRRSRHGGSRVGGAGGNETHRVSVAQGIPEEPPSVTNWRQQVAISRNLDETLSSQDGDDDPTETGQASSRAKDDGSQSGTGHRSGGKSARESRQSSPIPPQDVQSPGKAKVSRSNSKYVNPIRSERMYTLADLDIPPTESTVSDLTMETASTISAKPKHTREPSGGSSSIRAYPLLNPPTSFAPAASTTLSGFLSSFQPSLLHVAPVLASLGIRDEEHLRAVAGLSEETRNREVREIALQKGMTVLEWAMLLDRTRSRT</sequence>
<proteinExistence type="predicted"/>
<organism evidence="2 3">
    <name type="scientific">Athelia psychrophila</name>
    <dbReference type="NCBI Taxonomy" id="1759441"/>
    <lineage>
        <taxon>Eukaryota</taxon>
        <taxon>Fungi</taxon>
        <taxon>Dikarya</taxon>
        <taxon>Basidiomycota</taxon>
        <taxon>Agaricomycotina</taxon>
        <taxon>Agaricomycetes</taxon>
        <taxon>Agaricomycetidae</taxon>
        <taxon>Atheliales</taxon>
        <taxon>Atheliaceae</taxon>
        <taxon>Athelia</taxon>
    </lineage>
</organism>
<gene>
    <name evidence="2" type="ORF">FIBSPDRAFT_1043017</name>
</gene>
<dbReference type="STRING" id="436010.A0A166LTS3"/>
<dbReference type="Proteomes" id="UP000076532">
    <property type="component" value="Unassembled WGS sequence"/>
</dbReference>
<feature type="compositionally biased region" description="Polar residues" evidence="1">
    <location>
        <begin position="61"/>
        <end position="74"/>
    </location>
</feature>
<reference evidence="2 3" key="1">
    <citation type="journal article" date="2016" name="Mol. Biol. Evol.">
        <title>Comparative Genomics of Early-Diverging Mushroom-Forming Fungi Provides Insights into the Origins of Lignocellulose Decay Capabilities.</title>
        <authorList>
            <person name="Nagy L.G."/>
            <person name="Riley R."/>
            <person name="Tritt A."/>
            <person name="Adam C."/>
            <person name="Daum C."/>
            <person name="Floudas D."/>
            <person name="Sun H."/>
            <person name="Yadav J.S."/>
            <person name="Pangilinan J."/>
            <person name="Larsson K.H."/>
            <person name="Matsuura K."/>
            <person name="Barry K."/>
            <person name="Labutti K."/>
            <person name="Kuo R."/>
            <person name="Ohm R.A."/>
            <person name="Bhattacharya S.S."/>
            <person name="Shirouzu T."/>
            <person name="Yoshinaga Y."/>
            <person name="Martin F.M."/>
            <person name="Grigoriev I.V."/>
            <person name="Hibbett D.S."/>
        </authorList>
    </citation>
    <scope>NUCLEOTIDE SEQUENCE [LARGE SCALE GENOMIC DNA]</scope>
    <source>
        <strain evidence="2 3">CBS 109695</strain>
    </source>
</reference>
<evidence type="ECO:0000313" key="3">
    <source>
        <dbReference type="Proteomes" id="UP000076532"/>
    </source>
</evidence>
<dbReference type="AlphaFoldDB" id="A0A166LTS3"/>
<accession>A0A166LTS3</accession>
<name>A0A166LTS3_9AGAM</name>
<dbReference type="OrthoDB" id="2989516at2759"/>
<protein>
    <submittedName>
        <fullName evidence="2">Uncharacterized protein</fullName>
    </submittedName>
</protein>
<feature type="compositionally biased region" description="Basic and acidic residues" evidence="1">
    <location>
        <begin position="75"/>
        <end position="89"/>
    </location>
</feature>
<evidence type="ECO:0000256" key="1">
    <source>
        <dbReference type="SAM" id="MobiDB-lite"/>
    </source>
</evidence>
<dbReference type="EMBL" id="KV417533">
    <property type="protein sequence ID" value="KZP23311.1"/>
    <property type="molecule type" value="Genomic_DNA"/>
</dbReference>